<keyword evidence="6" id="KW-0143">Chaperone</keyword>
<organism evidence="12 13">
    <name type="scientific">Alkalimonas amylolytica</name>
    <dbReference type="NCBI Taxonomy" id="152573"/>
    <lineage>
        <taxon>Bacteria</taxon>
        <taxon>Pseudomonadati</taxon>
        <taxon>Pseudomonadota</taxon>
        <taxon>Gammaproteobacteria</taxon>
        <taxon>Alkalimonas</taxon>
    </lineage>
</organism>
<comment type="function">
    <text evidence="8">Also involved in hydrogenase metallocenter assembly, probably by participating in the nickel insertion step. This function in hydrogenase biosynthesis requires chaperone activity and the presence of the metal-binding domain, but not PPIase activity.</text>
</comment>
<dbReference type="GO" id="GO:0003755">
    <property type="term" value="F:peptidyl-prolyl cis-trans isomerase activity"/>
    <property type="evidence" value="ECO:0007669"/>
    <property type="project" value="UniProtKB-UniRule"/>
</dbReference>
<keyword evidence="13" id="KW-1185">Reference proteome</keyword>
<dbReference type="GO" id="GO:0005737">
    <property type="term" value="C:cytoplasm"/>
    <property type="evidence" value="ECO:0007669"/>
    <property type="project" value="UniProtKB-SubCell"/>
</dbReference>
<keyword evidence="7 9" id="KW-0413">Isomerase</keyword>
<evidence type="ECO:0000256" key="7">
    <source>
        <dbReference type="ARBA" id="ARBA00023235"/>
    </source>
</evidence>
<sequence length="161" mass="17176">MSISQNKVVAMHYKVTDPQGTELDSSFGGDPLIFLYGHGSLIPGLEKALAGKAPGDTFNATIEAAEAYGERHDQLIQSVPRSMFEGMDVDVGMRFRAAGPDGREHSVIIIEVGDEEVVVDGNHPLSGIDLTFDVEVVQVRDATEDEIAHGHAHGLDGTAGH</sequence>
<dbReference type="PROSITE" id="PS50059">
    <property type="entry name" value="FKBP_PPIASE"/>
    <property type="match status" value="1"/>
</dbReference>
<comment type="catalytic activity">
    <reaction evidence="1 9 10">
        <text>[protein]-peptidylproline (omega=180) = [protein]-peptidylproline (omega=0)</text>
        <dbReference type="Rhea" id="RHEA:16237"/>
        <dbReference type="Rhea" id="RHEA-COMP:10747"/>
        <dbReference type="Rhea" id="RHEA-COMP:10748"/>
        <dbReference type="ChEBI" id="CHEBI:83833"/>
        <dbReference type="ChEBI" id="CHEBI:83834"/>
        <dbReference type="EC" id="5.2.1.8"/>
    </reaction>
</comment>
<evidence type="ECO:0000256" key="1">
    <source>
        <dbReference type="ARBA" id="ARBA00000971"/>
    </source>
</evidence>
<dbReference type="Gene3D" id="3.10.50.40">
    <property type="match status" value="1"/>
</dbReference>
<comment type="similarity">
    <text evidence="3 10">Belongs to the FKBP-type PPIase family.</text>
</comment>
<dbReference type="InterPro" id="IPR001179">
    <property type="entry name" value="PPIase_FKBP_dom"/>
</dbReference>
<dbReference type="PANTHER" id="PTHR47861:SF3">
    <property type="entry name" value="FKBP-TYPE PEPTIDYL-PROLYL CIS-TRANS ISOMERASE SLYD"/>
    <property type="match status" value="1"/>
</dbReference>
<feature type="domain" description="PPIase FKBP-type" evidence="11">
    <location>
        <begin position="6"/>
        <end position="91"/>
    </location>
</feature>
<dbReference type="EMBL" id="FNRM01000006">
    <property type="protein sequence ID" value="SEA79805.1"/>
    <property type="molecule type" value="Genomic_DNA"/>
</dbReference>
<evidence type="ECO:0000313" key="13">
    <source>
        <dbReference type="Proteomes" id="UP000198773"/>
    </source>
</evidence>
<dbReference type="PANTHER" id="PTHR47861">
    <property type="entry name" value="FKBP-TYPE PEPTIDYL-PROLYL CIS-TRANS ISOMERASE SLYD"/>
    <property type="match status" value="1"/>
</dbReference>
<evidence type="ECO:0000256" key="2">
    <source>
        <dbReference type="ARBA" id="ARBA00004496"/>
    </source>
</evidence>
<evidence type="ECO:0000256" key="6">
    <source>
        <dbReference type="ARBA" id="ARBA00023186"/>
    </source>
</evidence>
<dbReference type="InterPro" id="IPR046357">
    <property type="entry name" value="PPIase_dom_sf"/>
</dbReference>
<keyword evidence="5 9" id="KW-0697">Rotamase</keyword>
<comment type="subcellular location">
    <subcellularLocation>
        <location evidence="2">Cytoplasm</location>
    </subcellularLocation>
</comment>
<evidence type="ECO:0000256" key="8">
    <source>
        <dbReference type="ARBA" id="ARBA00037071"/>
    </source>
</evidence>
<evidence type="ECO:0000256" key="9">
    <source>
        <dbReference type="PROSITE-ProRule" id="PRU00277"/>
    </source>
</evidence>
<dbReference type="Proteomes" id="UP000198773">
    <property type="component" value="Unassembled WGS sequence"/>
</dbReference>
<keyword evidence="4" id="KW-0963">Cytoplasm</keyword>
<proteinExistence type="inferred from homology"/>
<name>A0A1H4E437_ALKAM</name>
<evidence type="ECO:0000256" key="4">
    <source>
        <dbReference type="ARBA" id="ARBA00022490"/>
    </source>
</evidence>
<dbReference type="OrthoDB" id="9808891at2"/>
<accession>A0A1H4E437</accession>
<dbReference type="STRING" id="152573.SAMN04488051_106209"/>
<evidence type="ECO:0000256" key="10">
    <source>
        <dbReference type="RuleBase" id="RU003915"/>
    </source>
</evidence>
<evidence type="ECO:0000256" key="3">
    <source>
        <dbReference type="ARBA" id="ARBA00006577"/>
    </source>
</evidence>
<gene>
    <name evidence="12" type="ORF">SAMN04488051_106209</name>
</gene>
<dbReference type="Pfam" id="PF00254">
    <property type="entry name" value="FKBP_C"/>
    <property type="match status" value="1"/>
</dbReference>
<dbReference type="SUPFAM" id="SSF54534">
    <property type="entry name" value="FKBP-like"/>
    <property type="match status" value="1"/>
</dbReference>
<evidence type="ECO:0000256" key="5">
    <source>
        <dbReference type="ARBA" id="ARBA00023110"/>
    </source>
</evidence>
<dbReference type="RefSeq" id="WP_091343532.1">
    <property type="nucleotide sequence ID" value="NZ_FNRM01000006.1"/>
</dbReference>
<dbReference type="EC" id="5.2.1.8" evidence="10"/>
<reference evidence="12 13" key="1">
    <citation type="submission" date="2016-10" db="EMBL/GenBank/DDBJ databases">
        <authorList>
            <person name="de Groot N.N."/>
        </authorList>
    </citation>
    <scope>NUCLEOTIDE SEQUENCE [LARGE SCALE GENOMIC DNA]</scope>
    <source>
        <strain evidence="12 13">CGMCC 1.3430</strain>
    </source>
</reference>
<dbReference type="GO" id="GO:0042026">
    <property type="term" value="P:protein refolding"/>
    <property type="evidence" value="ECO:0007669"/>
    <property type="project" value="UniProtKB-ARBA"/>
</dbReference>
<evidence type="ECO:0000259" key="11">
    <source>
        <dbReference type="PROSITE" id="PS50059"/>
    </source>
</evidence>
<dbReference type="AlphaFoldDB" id="A0A1H4E437"/>
<protein>
    <recommendedName>
        <fullName evidence="10">Peptidyl-prolyl cis-trans isomerase</fullName>
        <ecNumber evidence="10">5.2.1.8</ecNumber>
    </recommendedName>
</protein>
<evidence type="ECO:0000313" key="12">
    <source>
        <dbReference type="EMBL" id="SEA79805.1"/>
    </source>
</evidence>